<accession>A0ACB9E3M0</accession>
<organism evidence="1 2">
    <name type="scientific">Cichorium intybus</name>
    <name type="common">Chicory</name>
    <dbReference type="NCBI Taxonomy" id="13427"/>
    <lineage>
        <taxon>Eukaryota</taxon>
        <taxon>Viridiplantae</taxon>
        <taxon>Streptophyta</taxon>
        <taxon>Embryophyta</taxon>
        <taxon>Tracheophyta</taxon>
        <taxon>Spermatophyta</taxon>
        <taxon>Magnoliopsida</taxon>
        <taxon>eudicotyledons</taxon>
        <taxon>Gunneridae</taxon>
        <taxon>Pentapetalae</taxon>
        <taxon>asterids</taxon>
        <taxon>campanulids</taxon>
        <taxon>Asterales</taxon>
        <taxon>Asteraceae</taxon>
        <taxon>Cichorioideae</taxon>
        <taxon>Cichorieae</taxon>
        <taxon>Cichoriinae</taxon>
        <taxon>Cichorium</taxon>
    </lineage>
</organism>
<proteinExistence type="predicted"/>
<comment type="caution">
    <text evidence="1">The sequence shown here is derived from an EMBL/GenBank/DDBJ whole genome shotgun (WGS) entry which is preliminary data.</text>
</comment>
<evidence type="ECO:0000313" key="2">
    <source>
        <dbReference type="Proteomes" id="UP001055811"/>
    </source>
</evidence>
<evidence type="ECO:0000313" key="1">
    <source>
        <dbReference type="EMBL" id="KAI3753514.1"/>
    </source>
</evidence>
<dbReference type="Proteomes" id="UP001055811">
    <property type="component" value="Linkage Group LG04"/>
</dbReference>
<reference evidence="1 2" key="2">
    <citation type="journal article" date="2022" name="Mol. Ecol. Resour.">
        <title>The genomes of chicory, endive, great burdock and yacon provide insights into Asteraceae paleo-polyploidization history and plant inulin production.</title>
        <authorList>
            <person name="Fan W."/>
            <person name="Wang S."/>
            <person name="Wang H."/>
            <person name="Wang A."/>
            <person name="Jiang F."/>
            <person name="Liu H."/>
            <person name="Zhao H."/>
            <person name="Xu D."/>
            <person name="Zhang Y."/>
        </authorList>
    </citation>
    <scope>NUCLEOTIDE SEQUENCE [LARGE SCALE GENOMIC DNA]</scope>
    <source>
        <strain evidence="2">cv. Punajuju</strain>
        <tissue evidence="1">Leaves</tissue>
    </source>
</reference>
<dbReference type="EMBL" id="CM042012">
    <property type="protein sequence ID" value="KAI3753514.1"/>
    <property type="molecule type" value="Genomic_DNA"/>
</dbReference>
<gene>
    <name evidence="1" type="ORF">L2E82_25569</name>
</gene>
<sequence>MGSQPGCGGHGSEEGSGKRWFWKRRKPKKEAISIDTWRNTKALQNCPVCKKSRWTDKNTKDFPNGHCATTTVETTNTLVSTLLESFSG</sequence>
<reference evidence="2" key="1">
    <citation type="journal article" date="2022" name="Mol. Ecol. Resour.">
        <title>The genomes of chicory, endive, great burdock and yacon provide insights into Asteraceae palaeo-polyploidization history and plant inulin production.</title>
        <authorList>
            <person name="Fan W."/>
            <person name="Wang S."/>
            <person name="Wang H."/>
            <person name="Wang A."/>
            <person name="Jiang F."/>
            <person name="Liu H."/>
            <person name="Zhao H."/>
            <person name="Xu D."/>
            <person name="Zhang Y."/>
        </authorList>
    </citation>
    <scope>NUCLEOTIDE SEQUENCE [LARGE SCALE GENOMIC DNA]</scope>
    <source>
        <strain evidence="2">cv. Punajuju</strain>
    </source>
</reference>
<protein>
    <submittedName>
        <fullName evidence="1">Uncharacterized protein</fullName>
    </submittedName>
</protein>
<keyword evidence="2" id="KW-1185">Reference proteome</keyword>
<name>A0ACB9E3M0_CICIN</name>